<evidence type="ECO:0000313" key="1">
    <source>
        <dbReference type="EMBL" id="CAH0724816.1"/>
    </source>
</evidence>
<evidence type="ECO:0000313" key="2">
    <source>
        <dbReference type="Proteomes" id="UP000838878"/>
    </source>
</evidence>
<protein>
    <submittedName>
        <fullName evidence="1">Uncharacterized protein</fullName>
    </submittedName>
</protein>
<name>A0A8J9YG14_9NEOP</name>
<dbReference type="OrthoDB" id="162894at2759"/>
<sequence>MGAITSKDTRRISFDNNFAISPILLQKTMEDSDDIDITDGNTPSDLDLKQPGKNTELVDDRQDYWTSRIDYLKNEHHVINKIIENEYEKTIEYTNKLFETPKVTQEKIQKLKPCFDWQAKITQCYEDNPRQPLVCSAIVQAFRNYVISCQLED</sequence>
<accession>A0A8J9YG14</accession>
<dbReference type="GO" id="GO:0061617">
    <property type="term" value="C:MICOS complex"/>
    <property type="evidence" value="ECO:0007669"/>
    <property type="project" value="TreeGrafter"/>
</dbReference>
<organism evidence="1 2">
    <name type="scientific">Brenthis ino</name>
    <name type="common">lesser marbled fritillary</name>
    <dbReference type="NCBI Taxonomy" id="405034"/>
    <lineage>
        <taxon>Eukaryota</taxon>
        <taxon>Metazoa</taxon>
        <taxon>Ecdysozoa</taxon>
        <taxon>Arthropoda</taxon>
        <taxon>Hexapoda</taxon>
        <taxon>Insecta</taxon>
        <taxon>Pterygota</taxon>
        <taxon>Neoptera</taxon>
        <taxon>Endopterygota</taxon>
        <taxon>Lepidoptera</taxon>
        <taxon>Glossata</taxon>
        <taxon>Ditrysia</taxon>
        <taxon>Papilionoidea</taxon>
        <taxon>Nymphalidae</taxon>
        <taxon>Heliconiinae</taxon>
        <taxon>Argynnini</taxon>
        <taxon>Brenthis</taxon>
    </lineage>
</organism>
<keyword evidence="2" id="KW-1185">Reference proteome</keyword>
<dbReference type="EMBL" id="OV170224">
    <property type="protein sequence ID" value="CAH0724816.1"/>
    <property type="molecule type" value="Genomic_DNA"/>
</dbReference>
<dbReference type="AlphaFoldDB" id="A0A8J9YG14"/>
<proteinExistence type="predicted"/>
<dbReference type="GO" id="GO:0007007">
    <property type="term" value="P:inner mitochondrial membrane organization"/>
    <property type="evidence" value="ECO:0007669"/>
    <property type="project" value="TreeGrafter"/>
</dbReference>
<gene>
    <name evidence="1" type="ORF">BINO364_LOCUS10473</name>
</gene>
<dbReference type="PANTHER" id="PTHR21588:SF18">
    <property type="entry name" value="MICOS COMPLEX SUBUNIT MIC19"/>
    <property type="match status" value="1"/>
</dbReference>
<dbReference type="Proteomes" id="UP000838878">
    <property type="component" value="Chromosome 4"/>
</dbReference>
<reference evidence="1" key="1">
    <citation type="submission" date="2021-12" db="EMBL/GenBank/DDBJ databases">
        <authorList>
            <person name="Martin H S."/>
        </authorList>
    </citation>
    <scope>NUCLEOTIDE SEQUENCE</scope>
</reference>
<dbReference type="PANTHER" id="PTHR21588">
    <property type="entry name" value="COILED-COIL-HELIX-COILED-COIL-HELIX DOMAIN CONTAINING 6"/>
    <property type="match status" value="1"/>
</dbReference>
<feature type="non-terminal residue" evidence="1">
    <location>
        <position position="153"/>
    </location>
</feature>
<dbReference type="InterPro" id="IPR052632">
    <property type="entry name" value="MICOS_subunit_Mic19"/>
</dbReference>